<keyword evidence="6" id="KW-0067">ATP-binding</keyword>
<keyword evidence="11" id="KW-1185">Reference proteome</keyword>
<evidence type="ECO:0000256" key="3">
    <source>
        <dbReference type="ARBA" id="ARBA00022679"/>
    </source>
</evidence>
<feature type="region of interest" description="Disordered" evidence="9">
    <location>
        <begin position="87"/>
        <end position="115"/>
    </location>
</feature>
<feature type="compositionally biased region" description="Low complexity" evidence="9">
    <location>
        <begin position="157"/>
        <end position="166"/>
    </location>
</feature>
<feature type="compositionally biased region" description="Acidic residues" evidence="9">
    <location>
        <begin position="254"/>
        <end position="280"/>
    </location>
</feature>
<feature type="compositionally biased region" description="Polar residues" evidence="9">
    <location>
        <begin position="97"/>
        <end position="110"/>
    </location>
</feature>
<evidence type="ECO:0000256" key="1">
    <source>
        <dbReference type="ARBA" id="ARBA00012513"/>
    </source>
</evidence>
<dbReference type="PANTHER" id="PTHR44899">
    <property type="entry name" value="CAMK FAMILY PROTEIN KINASE"/>
    <property type="match status" value="1"/>
</dbReference>
<dbReference type="EMBL" id="JAVHJS010000010">
    <property type="protein sequence ID" value="KAK2846108.1"/>
    <property type="molecule type" value="Genomic_DNA"/>
</dbReference>
<feature type="region of interest" description="Disordered" evidence="9">
    <location>
        <begin position="157"/>
        <end position="176"/>
    </location>
</feature>
<comment type="catalytic activity">
    <reaction evidence="8">
        <text>L-seryl-[protein] + ATP = O-phospho-L-seryl-[protein] + ADP + H(+)</text>
        <dbReference type="Rhea" id="RHEA:17989"/>
        <dbReference type="Rhea" id="RHEA-COMP:9863"/>
        <dbReference type="Rhea" id="RHEA-COMP:11604"/>
        <dbReference type="ChEBI" id="CHEBI:15378"/>
        <dbReference type="ChEBI" id="CHEBI:29999"/>
        <dbReference type="ChEBI" id="CHEBI:30616"/>
        <dbReference type="ChEBI" id="CHEBI:83421"/>
        <dbReference type="ChEBI" id="CHEBI:456216"/>
        <dbReference type="EC" id="2.7.11.1"/>
    </reaction>
</comment>
<evidence type="ECO:0000256" key="9">
    <source>
        <dbReference type="SAM" id="MobiDB-lite"/>
    </source>
</evidence>
<comment type="caution">
    <text evidence="10">The sequence shown here is derived from an EMBL/GenBank/DDBJ whole genome shotgun (WGS) entry which is preliminary data.</text>
</comment>
<evidence type="ECO:0000256" key="2">
    <source>
        <dbReference type="ARBA" id="ARBA00022527"/>
    </source>
</evidence>
<keyword evidence="5" id="KW-0418">Kinase</keyword>
<keyword evidence="4" id="KW-0547">Nucleotide-binding</keyword>
<evidence type="ECO:0000256" key="6">
    <source>
        <dbReference type="ARBA" id="ARBA00022840"/>
    </source>
</evidence>
<sequence length="375" mass="42440">MDKYVEEMMIGEGSFGKAILVRSREDGHQYVIKEIHISRILDRFMQLCLALKHVHDQTDDVECLVLEEDLPQTSKNPAEVINAWGQKAHQPGPEEGSATTMENQNDTQTLGPEDEQQVTVPGDAAFVKLSFSPEHRCAVALSAMSAQSSVEDTSSLVASRSHSVSPPRHHEDLSTGLFDANNPKMLRTCSLPDLNKILSGCTEPDGASTYDNNLEIEDLEDKEDEQSNTDAYEDEGLRELRASMERLLQQQRSDDEDNDEDEDGAFDSSPPDEDTDEDEEQNSKSNLNEEWLSDDSEEGWMIVEELRFYLQQVMGFEDFTQAYKKFKAIIEDEDTSIAVGSNVIESILRPEHQHLYIKIIHLVMADKYEDTYVRI</sequence>
<evidence type="ECO:0000256" key="5">
    <source>
        <dbReference type="ARBA" id="ARBA00022777"/>
    </source>
</evidence>
<dbReference type="InterPro" id="IPR011009">
    <property type="entry name" value="Kinase-like_dom_sf"/>
</dbReference>
<dbReference type="PANTHER" id="PTHR44899:SF4">
    <property type="entry name" value="SERINE_THREONINE-PROTEIN KINASE NEK1"/>
    <property type="match status" value="1"/>
</dbReference>
<comment type="catalytic activity">
    <reaction evidence="7">
        <text>L-threonyl-[protein] + ATP = O-phospho-L-threonyl-[protein] + ADP + H(+)</text>
        <dbReference type="Rhea" id="RHEA:46608"/>
        <dbReference type="Rhea" id="RHEA-COMP:11060"/>
        <dbReference type="Rhea" id="RHEA-COMP:11605"/>
        <dbReference type="ChEBI" id="CHEBI:15378"/>
        <dbReference type="ChEBI" id="CHEBI:30013"/>
        <dbReference type="ChEBI" id="CHEBI:30616"/>
        <dbReference type="ChEBI" id="CHEBI:61977"/>
        <dbReference type="ChEBI" id="CHEBI:456216"/>
        <dbReference type="EC" id="2.7.11.1"/>
    </reaction>
</comment>
<dbReference type="InterPro" id="IPR051131">
    <property type="entry name" value="NEK_Ser/Thr_kinase_NIMA"/>
</dbReference>
<dbReference type="AlphaFoldDB" id="A0AA88SS14"/>
<dbReference type="GO" id="GO:0004674">
    <property type="term" value="F:protein serine/threonine kinase activity"/>
    <property type="evidence" value="ECO:0007669"/>
    <property type="project" value="UniProtKB-KW"/>
</dbReference>
<evidence type="ECO:0000256" key="8">
    <source>
        <dbReference type="ARBA" id="ARBA00048679"/>
    </source>
</evidence>
<proteinExistence type="predicted"/>
<name>A0AA88SS14_TACVA</name>
<evidence type="ECO:0000313" key="11">
    <source>
        <dbReference type="Proteomes" id="UP001187315"/>
    </source>
</evidence>
<feature type="region of interest" description="Disordered" evidence="9">
    <location>
        <begin position="250"/>
        <end position="292"/>
    </location>
</feature>
<dbReference type="Proteomes" id="UP001187315">
    <property type="component" value="Unassembled WGS sequence"/>
</dbReference>
<gene>
    <name evidence="10" type="ORF">Q7C36_010962</name>
</gene>
<dbReference type="SUPFAM" id="SSF56112">
    <property type="entry name" value="Protein kinase-like (PK-like)"/>
    <property type="match status" value="1"/>
</dbReference>
<evidence type="ECO:0000313" key="10">
    <source>
        <dbReference type="EMBL" id="KAK2846108.1"/>
    </source>
</evidence>
<evidence type="ECO:0000256" key="4">
    <source>
        <dbReference type="ARBA" id="ARBA00022741"/>
    </source>
</evidence>
<keyword evidence="3" id="KW-0808">Transferase</keyword>
<reference evidence="10" key="1">
    <citation type="submission" date="2023-08" db="EMBL/GenBank/DDBJ databases">
        <title>Pelteobagrus vachellii genome.</title>
        <authorList>
            <person name="Liu H."/>
        </authorList>
    </citation>
    <scope>NUCLEOTIDE SEQUENCE</scope>
    <source>
        <strain evidence="10">PRFRI_2022a</strain>
        <tissue evidence="10">Muscle</tissue>
    </source>
</reference>
<organism evidence="10 11">
    <name type="scientific">Tachysurus vachellii</name>
    <name type="common">Darkbarbel catfish</name>
    <name type="synonym">Pelteobagrus vachellii</name>
    <dbReference type="NCBI Taxonomy" id="175792"/>
    <lineage>
        <taxon>Eukaryota</taxon>
        <taxon>Metazoa</taxon>
        <taxon>Chordata</taxon>
        <taxon>Craniata</taxon>
        <taxon>Vertebrata</taxon>
        <taxon>Euteleostomi</taxon>
        <taxon>Actinopterygii</taxon>
        <taxon>Neopterygii</taxon>
        <taxon>Teleostei</taxon>
        <taxon>Ostariophysi</taxon>
        <taxon>Siluriformes</taxon>
        <taxon>Bagridae</taxon>
        <taxon>Tachysurus</taxon>
    </lineage>
</organism>
<dbReference type="GO" id="GO:0005524">
    <property type="term" value="F:ATP binding"/>
    <property type="evidence" value="ECO:0007669"/>
    <property type="project" value="UniProtKB-KW"/>
</dbReference>
<accession>A0AA88SS14</accession>
<dbReference type="Gene3D" id="3.30.200.20">
    <property type="entry name" value="Phosphorylase Kinase, domain 1"/>
    <property type="match status" value="1"/>
</dbReference>
<dbReference type="EC" id="2.7.11.1" evidence="1"/>
<evidence type="ECO:0000256" key="7">
    <source>
        <dbReference type="ARBA" id="ARBA00047899"/>
    </source>
</evidence>
<protein>
    <recommendedName>
        <fullName evidence="1">non-specific serine/threonine protein kinase</fullName>
        <ecNumber evidence="1">2.7.11.1</ecNumber>
    </recommendedName>
</protein>
<keyword evidence="2" id="KW-0723">Serine/threonine-protein kinase</keyword>